<comment type="caution">
    <text evidence="17">The sequence shown here is derived from an EMBL/GenBank/DDBJ whole genome shotgun (WGS) entry which is preliminary data.</text>
</comment>
<evidence type="ECO:0000313" key="18">
    <source>
        <dbReference type="Proteomes" id="UP001143304"/>
    </source>
</evidence>
<evidence type="ECO:0000313" key="17">
    <source>
        <dbReference type="EMBL" id="MCX2979056.1"/>
    </source>
</evidence>
<dbReference type="Gene3D" id="2.40.170.20">
    <property type="entry name" value="TonB-dependent receptor, beta-barrel domain"/>
    <property type="match status" value="1"/>
</dbReference>
<evidence type="ECO:0000256" key="11">
    <source>
        <dbReference type="ARBA" id="ARBA00023237"/>
    </source>
</evidence>
<dbReference type="PANTHER" id="PTHR32552">
    <property type="entry name" value="FERRICHROME IRON RECEPTOR-RELATED"/>
    <property type="match status" value="1"/>
</dbReference>
<dbReference type="InterPro" id="IPR012910">
    <property type="entry name" value="Plug_dom"/>
</dbReference>
<keyword evidence="10 12" id="KW-0472">Membrane</keyword>
<evidence type="ECO:0000256" key="1">
    <source>
        <dbReference type="ARBA" id="ARBA00004571"/>
    </source>
</evidence>
<evidence type="ECO:0000256" key="3">
    <source>
        <dbReference type="ARBA" id="ARBA00022452"/>
    </source>
</evidence>
<evidence type="ECO:0000256" key="10">
    <source>
        <dbReference type="ARBA" id="ARBA00023136"/>
    </source>
</evidence>
<dbReference type="Proteomes" id="UP001143304">
    <property type="component" value="Unassembled WGS sequence"/>
</dbReference>
<dbReference type="InterPro" id="IPR010917">
    <property type="entry name" value="TonB_rcpt_CS"/>
</dbReference>
<keyword evidence="17" id="KW-0675">Receptor</keyword>
<evidence type="ECO:0000256" key="8">
    <source>
        <dbReference type="ARBA" id="ARBA00023065"/>
    </source>
</evidence>
<keyword evidence="18" id="KW-1185">Reference proteome</keyword>
<feature type="domain" description="TonB-dependent receptor-like beta-barrel" evidence="15">
    <location>
        <begin position="192"/>
        <end position="616"/>
    </location>
</feature>
<feature type="domain" description="TonB-dependent receptor plug" evidence="16">
    <location>
        <begin position="1"/>
        <end position="106"/>
    </location>
</feature>
<dbReference type="InterPro" id="IPR000531">
    <property type="entry name" value="Beta-barrel_TonB"/>
</dbReference>
<dbReference type="PANTHER" id="PTHR32552:SF81">
    <property type="entry name" value="TONB-DEPENDENT OUTER MEMBRANE RECEPTOR"/>
    <property type="match status" value="1"/>
</dbReference>
<keyword evidence="6" id="KW-0732">Signal</keyword>
<protein>
    <submittedName>
        <fullName evidence="17">TonB-dependent receptor</fullName>
    </submittedName>
</protein>
<dbReference type="Pfam" id="PF07715">
    <property type="entry name" value="Plug"/>
    <property type="match status" value="1"/>
</dbReference>
<evidence type="ECO:0000259" key="15">
    <source>
        <dbReference type="Pfam" id="PF00593"/>
    </source>
</evidence>
<keyword evidence="3 12" id="KW-1134">Transmembrane beta strand</keyword>
<keyword evidence="4" id="KW-0410">Iron transport</keyword>
<proteinExistence type="inferred from homology"/>
<comment type="subcellular location">
    <subcellularLocation>
        <location evidence="1 12">Cell outer membrane</location>
        <topology evidence="1 12">Multi-pass membrane protein</topology>
    </subcellularLocation>
</comment>
<dbReference type="InterPro" id="IPR036942">
    <property type="entry name" value="Beta-barrel_TonB_sf"/>
</dbReference>
<gene>
    <name evidence="17" type="ORF">EYC82_17055</name>
</gene>
<dbReference type="EMBL" id="SHNO01000002">
    <property type="protein sequence ID" value="MCX2979056.1"/>
    <property type="molecule type" value="Genomic_DNA"/>
</dbReference>
<keyword evidence="11 12" id="KW-0998">Cell outer membrane</keyword>
<keyword evidence="7" id="KW-0408">Iron</keyword>
<keyword evidence="2 12" id="KW-0813">Transport</keyword>
<name>A0ABT3T9T1_9GAMM</name>
<evidence type="ECO:0000256" key="4">
    <source>
        <dbReference type="ARBA" id="ARBA00022496"/>
    </source>
</evidence>
<keyword evidence="9 14" id="KW-0798">TonB box</keyword>
<evidence type="ECO:0000256" key="2">
    <source>
        <dbReference type="ARBA" id="ARBA00022448"/>
    </source>
</evidence>
<dbReference type="Pfam" id="PF00593">
    <property type="entry name" value="TonB_dep_Rec_b-barrel"/>
    <property type="match status" value="1"/>
</dbReference>
<comment type="similarity">
    <text evidence="12 14">Belongs to the TonB-dependent receptor family.</text>
</comment>
<dbReference type="PROSITE" id="PS52016">
    <property type="entry name" value="TONB_DEPENDENT_REC_3"/>
    <property type="match status" value="1"/>
</dbReference>
<keyword evidence="5 12" id="KW-0812">Transmembrane</keyword>
<evidence type="ECO:0000256" key="9">
    <source>
        <dbReference type="ARBA" id="ARBA00023077"/>
    </source>
</evidence>
<reference evidence="17" key="1">
    <citation type="submission" date="2019-02" db="EMBL/GenBank/DDBJ databases">
        <authorList>
            <person name="Li S.-H."/>
        </authorList>
    </citation>
    <scope>NUCLEOTIDE SEQUENCE</scope>
    <source>
        <strain evidence="17">IMCC11814</strain>
    </source>
</reference>
<keyword evidence="8" id="KW-0406">Ion transport</keyword>
<accession>A0ABT3T9T1</accession>
<evidence type="ECO:0000256" key="5">
    <source>
        <dbReference type="ARBA" id="ARBA00022692"/>
    </source>
</evidence>
<evidence type="ECO:0000256" key="7">
    <source>
        <dbReference type="ARBA" id="ARBA00023004"/>
    </source>
</evidence>
<evidence type="ECO:0000259" key="16">
    <source>
        <dbReference type="Pfam" id="PF07715"/>
    </source>
</evidence>
<feature type="short sequence motif" description="TonB C-terminal box" evidence="13">
    <location>
        <begin position="642"/>
        <end position="659"/>
    </location>
</feature>
<evidence type="ECO:0000256" key="14">
    <source>
        <dbReference type="RuleBase" id="RU003357"/>
    </source>
</evidence>
<evidence type="ECO:0000256" key="6">
    <source>
        <dbReference type="ARBA" id="ARBA00022729"/>
    </source>
</evidence>
<evidence type="ECO:0000256" key="12">
    <source>
        <dbReference type="PROSITE-ProRule" id="PRU01360"/>
    </source>
</evidence>
<dbReference type="InterPro" id="IPR039426">
    <property type="entry name" value="TonB-dep_rcpt-like"/>
</dbReference>
<dbReference type="PROSITE" id="PS01156">
    <property type="entry name" value="TONB_DEPENDENT_REC_2"/>
    <property type="match status" value="1"/>
</dbReference>
<organism evidence="17 18">
    <name type="scientific">Candidatus Marimicrobium litorale</name>
    <dbReference type="NCBI Taxonomy" id="2518991"/>
    <lineage>
        <taxon>Bacteria</taxon>
        <taxon>Pseudomonadati</taxon>
        <taxon>Pseudomonadota</taxon>
        <taxon>Gammaproteobacteria</taxon>
        <taxon>Cellvibrionales</taxon>
        <taxon>Halieaceae</taxon>
        <taxon>Marimicrobium</taxon>
    </lineage>
</organism>
<dbReference type="SUPFAM" id="SSF56935">
    <property type="entry name" value="Porins"/>
    <property type="match status" value="1"/>
</dbReference>
<evidence type="ECO:0000256" key="13">
    <source>
        <dbReference type="PROSITE-ProRule" id="PRU10144"/>
    </source>
</evidence>
<sequence length="659" mass="74055">METAASISVLDESLIFESGAQHLEEILGNAPNVNYASGTARARYFQIRGVGDRSQFQEPLNPSVGLLLDGIDFSGIGSLGTTFDVEQVEILRGPQGTLHGANALAGLISINSNTPSDEPYHYLEGSVGDYDTYSLGGVSTGPITDSLLYRVALQQFYSDGYQKNDFTGDDDNADRDELTSRIRLRWLASERHTLDLGMTYIDMDNGYDAFSLDNTRTTLSDQPGKDTQESFAASLATNSDLHAATLETRLSVAKTDITYAYDEDWTFEGFDPDGYTSYDQYDRKRHSISAELRLLSNAQSRLFNDRSDWVIGAYHLGNKEDLDRTYTFAPFFTSKNDTDSYALFAQLDTALTDQLTLITGLRWEYRDTDYSDNNGVDFNPDDDMWGGRLALEYQWRDNTLVYGSVSRGYRAEGVNGAILANVESTDAPDVINALESVSTFDEETLINYEMGVKSRLLDNRLQARIALFYMDRDDQQVRGSLLIPQDGGATTFVDYTSNAAAGNNYGTEIEIDWRATNKLLLWANVGLLKAEFDDYVNVFEEDLSGREQAHAPKYQYATGGRYDLTEHLFLRIEVQGKDSYYFSDRHSEQSDDYNLVNASLGWEQARWRVVLWGRNLTDEDYTVRGFGSFGNDPRNGYVTEPYYQFGEPRVYGLTAAYAF</sequence>